<feature type="transmembrane region" description="Helical" evidence="1">
    <location>
        <begin position="40"/>
        <end position="58"/>
    </location>
</feature>
<keyword evidence="1" id="KW-0472">Membrane</keyword>
<gene>
    <name evidence="2" type="ORF">FO440_20310</name>
</gene>
<dbReference type="RefSeq" id="WP_144250130.1">
    <property type="nucleotide sequence ID" value="NZ_VLPK01000004.1"/>
</dbReference>
<feature type="transmembrane region" description="Helical" evidence="1">
    <location>
        <begin position="64"/>
        <end position="83"/>
    </location>
</feature>
<keyword evidence="3" id="KW-1185">Reference proteome</keyword>
<organism evidence="2 3">
    <name type="scientific">Mucilaginibacter corticis</name>
    <dbReference type="NCBI Taxonomy" id="2597670"/>
    <lineage>
        <taxon>Bacteria</taxon>
        <taxon>Pseudomonadati</taxon>
        <taxon>Bacteroidota</taxon>
        <taxon>Sphingobacteriia</taxon>
        <taxon>Sphingobacteriales</taxon>
        <taxon>Sphingobacteriaceae</taxon>
        <taxon>Mucilaginibacter</taxon>
    </lineage>
</organism>
<keyword evidence="1" id="KW-1133">Transmembrane helix</keyword>
<dbReference type="Proteomes" id="UP000318733">
    <property type="component" value="Unassembled WGS sequence"/>
</dbReference>
<reference evidence="2 3" key="1">
    <citation type="submission" date="2019-07" db="EMBL/GenBank/DDBJ databases">
        <authorList>
            <person name="Huq M.A."/>
        </authorList>
    </citation>
    <scope>NUCLEOTIDE SEQUENCE [LARGE SCALE GENOMIC DNA]</scope>
    <source>
        <strain evidence="2 3">MAH-19</strain>
    </source>
</reference>
<evidence type="ECO:0000313" key="2">
    <source>
        <dbReference type="EMBL" id="TSJ38849.1"/>
    </source>
</evidence>
<evidence type="ECO:0008006" key="4">
    <source>
        <dbReference type="Google" id="ProtNLM"/>
    </source>
</evidence>
<protein>
    <recommendedName>
        <fullName evidence="4">DUF2306 domain-containing protein</fullName>
    </recommendedName>
</protein>
<accession>A0A556MG82</accession>
<sequence>MPNHLSILGIIHTAISVLALFAGAYCLFSDGKIVPENKQGRLYIILTIITCLTSFPIMKTGHFTGAHGLGVVVLVLLPIGIYAKSIPLVSKIARYVQVVVMSMTLFLSCIPAIVETLTRLPISNPLASGPNDPLIQKGLLVLTLTFVVGVIYQLIKLRSKKKTTQTPDGEVKLS</sequence>
<name>A0A556MG82_9SPHI</name>
<feature type="transmembrane region" description="Helical" evidence="1">
    <location>
        <begin position="134"/>
        <end position="155"/>
    </location>
</feature>
<dbReference type="AlphaFoldDB" id="A0A556MG82"/>
<proteinExistence type="predicted"/>
<feature type="transmembrane region" description="Helical" evidence="1">
    <location>
        <begin position="6"/>
        <end position="28"/>
    </location>
</feature>
<dbReference type="OrthoDB" id="713921at2"/>
<comment type="caution">
    <text evidence="2">The sequence shown here is derived from an EMBL/GenBank/DDBJ whole genome shotgun (WGS) entry which is preliminary data.</text>
</comment>
<evidence type="ECO:0000256" key="1">
    <source>
        <dbReference type="SAM" id="Phobius"/>
    </source>
</evidence>
<dbReference type="EMBL" id="VLPK01000004">
    <property type="protein sequence ID" value="TSJ38849.1"/>
    <property type="molecule type" value="Genomic_DNA"/>
</dbReference>
<keyword evidence="1" id="KW-0812">Transmembrane</keyword>
<evidence type="ECO:0000313" key="3">
    <source>
        <dbReference type="Proteomes" id="UP000318733"/>
    </source>
</evidence>
<feature type="transmembrane region" description="Helical" evidence="1">
    <location>
        <begin position="95"/>
        <end position="114"/>
    </location>
</feature>